<dbReference type="AlphaFoldDB" id="A0A516GCC5"/>
<protein>
    <submittedName>
        <fullName evidence="5">HU family DNA-binding protein</fullName>
    </submittedName>
</protein>
<dbReference type="SUPFAM" id="SSF47729">
    <property type="entry name" value="IHF-like DNA-binding proteins"/>
    <property type="match status" value="1"/>
</dbReference>
<reference evidence="5 6" key="1">
    <citation type="submission" date="2019-07" db="EMBL/GenBank/DDBJ databases">
        <title>complete genome sequencing of Ornithinimicrobium sp. H23M54.</title>
        <authorList>
            <person name="Bae J.-W."/>
            <person name="Lee S.-Y."/>
        </authorList>
    </citation>
    <scope>NUCLEOTIDE SEQUENCE [LARGE SCALE GENOMIC DNA]</scope>
    <source>
        <strain evidence="5 6">H23M54</strain>
    </source>
</reference>
<dbReference type="PANTHER" id="PTHR33175:SF3">
    <property type="entry name" value="DNA-BINDING PROTEIN HU-BETA"/>
    <property type="match status" value="1"/>
</dbReference>
<dbReference type="OrthoDB" id="9799835at2"/>
<keyword evidence="6" id="KW-1185">Reference proteome</keyword>
<evidence type="ECO:0000256" key="3">
    <source>
        <dbReference type="RuleBase" id="RU003939"/>
    </source>
</evidence>
<dbReference type="PRINTS" id="PR01727">
    <property type="entry name" value="DNABINDINGHU"/>
</dbReference>
<proteinExistence type="inferred from homology"/>
<keyword evidence="2 5" id="KW-0238">DNA-binding</keyword>
<dbReference type="GO" id="GO:0003677">
    <property type="term" value="F:DNA binding"/>
    <property type="evidence" value="ECO:0007669"/>
    <property type="project" value="UniProtKB-KW"/>
</dbReference>
<dbReference type="CDD" id="cd13831">
    <property type="entry name" value="HU"/>
    <property type="match status" value="1"/>
</dbReference>
<dbReference type="RefSeq" id="WP_143783850.1">
    <property type="nucleotide sequence ID" value="NZ_CP041616.1"/>
</dbReference>
<dbReference type="GO" id="GO:0030261">
    <property type="term" value="P:chromosome condensation"/>
    <property type="evidence" value="ECO:0007669"/>
    <property type="project" value="UniProtKB-KW"/>
</dbReference>
<dbReference type="GO" id="GO:0030527">
    <property type="term" value="F:structural constituent of chromatin"/>
    <property type="evidence" value="ECO:0007669"/>
    <property type="project" value="InterPro"/>
</dbReference>
<dbReference type="PANTHER" id="PTHR33175">
    <property type="entry name" value="DNA-BINDING PROTEIN HU"/>
    <property type="match status" value="1"/>
</dbReference>
<comment type="similarity">
    <text evidence="3">Belongs to the bacterial histone-like protein family.</text>
</comment>
<evidence type="ECO:0000313" key="6">
    <source>
        <dbReference type="Proteomes" id="UP000315395"/>
    </source>
</evidence>
<dbReference type="SMART" id="SM00411">
    <property type="entry name" value="BHL"/>
    <property type="match status" value="1"/>
</dbReference>
<feature type="region of interest" description="Disordered" evidence="4">
    <location>
        <begin position="146"/>
        <end position="211"/>
    </location>
</feature>
<sequence length="211" mass="21720">MNKADLIEALTPTLGSRRDATLAVDALVDVVLREVAAGGSVGITGFGTFERTERAPRTGRNPRTGQIVPIAGTRSPRFRPGTYFKKVVTDPSDLPEDGLAGGRAAAGTGSTSPEGASAAPRGRRASPAKGAARLVAAEDVAAIESQLKDSAKKTLKRARQDDAETGSGKAKSGKSKAKSDATKSGSTKSGKDKSAKDKSAKDKSGKKTKKK</sequence>
<dbReference type="InterPro" id="IPR010992">
    <property type="entry name" value="IHF-like_DNA-bd_dom_sf"/>
</dbReference>
<organism evidence="5 6">
    <name type="scientific">Ornithinimicrobium ciconiae</name>
    <dbReference type="NCBI Taxonomy" id="2594265"/>
    <lineage>
        <taxon>Bacteria</taxon>
        <taxon>Bacillati</taxon>
        <taxon>Actinomycetota</taxon>
        <taxon>Actinomycetes</taxon>
        <taxon>Micrococcales</taxon>
        <taxon>Ornithinimicrobiaceae</taxon>
        <taxon>Ornithinimicrobium</taxon>
    </lineage>
</organism>
<dbReference type="InterPro" id="IPR020816">
    <property type="entry name" value="Histone-like_DNA-bd_CS"/>
</dbReference>
<evidence type="ECO:0000313" key="5">
    <source>
        <dbReference type="EMBL" id="QDO89174.1"/>
    </source>
</evidence>
<evidence type="ECO:0000256" key="1">
    <source>
        <dbReference type="ARBA" id="ARBA00023067"/>
    </source>
</evidence>
<feature type="compositionally biased region" description="Basic and acidic residues" evidence="4">
    <location>
        <begin position="189"/>
        <end position="205"/>
    </location>
</feature>
<dbReference type="Proteomes" id="UP000315395">
    <property type="component" value="Chromosome"/>
</dbReference>
<feature type="region of interest" description="Disordered" evidence="4">
    <location>
        <begin position="52"/>
        <end position="133"/>
    </location>
</feature>
<feature type="compositionally biased region" description="Low complexity" evidence="4">
    <location>
        <begin position="102"/>
        <end position="120"/>
    </location>
</feature>
<dbReference type="InterPro" id="IPR000119">
    <property type="entry name" value="Hist_DNA-bd"/>
</dbReference>
<keyword evidence="1" id="KW-0226">DNA condensation</keyword>
<dbReference type="Pfam" id="PF00216">
    <property type="entry name" value="Bac_DNA_binding"/>
    <property type="match status" value="1"/>
</dbReference>
<dbReference type="EMBL" id="CP041616">
    <property type="protein sequence ID" value="QDO89174.1"/>
    <property type="molecule type" value="Genomic_DNA"/>
</dbReference>
<evidence type="ECO:0000256" key="4">
    <source>
        <dbReference type="SAM" id="MobiDB-lite"/>
    </source>
</evidence>
<feature type="compositionally biased region" description="Basic and acidic residues" evidence="4">
    <location>
        <begin position="146"/>
        <end position="162"/>
    </location>
</feature>
<evidence type="ECO:0000256" key="2">
    <source>
        <dbReference type="ARBA" id="ARBA00023125"/>
    </source>
</evidence>
<dbReference type="GO" id="GO:0005829">
    <property type="term" value="C:cytosol"/>
    <property type="evidence" value="ECO:0007669"/>
    <property type="project" value="TreeGrafter"/>
</dbReference>
<dbReference type="KEGG" id="orz:FNH13_13245"/>
<name>A0A516GCC5_9MICO</name>
<dbReference type="Gene3D" id="4.10.520.10">
    <property type="entry name" value="IHF-like DNA-binding proteins"/>
    <property type="match status" value="1"/>
</dbReference>
<dbReference type="PROSITE" id="PS00045">
    <property type="entry name" value="HISTONE_LIKE"/>
    <property type="match status" value="1"/>
</dbReference>
<gene>
    <name evidence="5" type="ORF">FNH13_13245</name>
</gene>
<accession>A0A516GCC5</accession>